<organism evidence="1 2">
    <name type="scientific">Melastoma candidum</name>
    <dbReference type="NCBI Taxonomy" id="119954"/>
    <lineage>
        <taxon>Eukaryota</taxon>
        <taxon>Viridiplantae</taxon>
        <taxon>Streptophyta</taxon>
        <taxon>Embryophyta</taxon>
        <taxon>Tracheophyta</taxon>
        <taxon>Spermatophyta</taxon>
        <taxon>Magnoliopsida</taxon>
        <taxon>eudicotyledons</taxon>
        <taxon>Gunneridae</taxon>
        <taxon>Pentapetalae</taxon>
        <taxon>rosids</taxon>
        <taxon>malvids</taxon>
        <taxon>Myrtales</taxon>
        <taxon>Melastomataceae</taxon>
        <taxon>Melastomatoideae</taxon>
        <taxon>Melastomateae</taxon>
        <taxon>Melastoma</taxon>
    </lineage>
</organism>
<reference evidence="2" key="1">
    <citation type="journal article" date="2023" name="Front. Plant Sci.">
        <title>Chromosomal-level genome assembly of Melastoma candidum provides insights into trichome evolution.</title>
        <authorList>
            <person name="Zhong Y."/>
            <person name="Wu W."/>
            <person name="Sun C."/>
            <person name="Zou P."/>
            <person name="Liu Y."/>
            <person name="Dai S."/>
            <person name="Zhou R."/>
        </authorList>
    </citation>
    <scope>NUCLEOTIDE SEQUENCE [LARGE SCALE GENOMIC DNA]</scope>
</reference>
<dbReference type="Proteomes" id="UP001057402">
    <property type="component" value="Chromosome 10"/>
</dbReference>
<protein>
    <submittedName>
        <fullName evidence="1">Uncharacterized protein</fullName>
    </submittedName>
</protein>
<keyword evidence="2" id="KW-1185">Reference proteome</keyword>
<dbReference type="EMBL" id="CM042889">
    <property type="protein sequence ID" value="KAI4321943.1"/>
    <property type="molecule type" value="Genomic_DNA"/>
</dbReference>
<comment type="caution">
    <text evidence="1">The sequence shown here is derived from an EMBL/GenBank/DDBJ whole genome shotgun (WGS) entry which is preliminary data.</text>
</comment>
<sequence>MAQPPSKPKPAFKPHSSSAAATAPNPSSSTTSHAAMVELKQRILTLLTKLADRDTHHIAASELQNYFVPSLTQSSLPLFLNSLFSFDTTSSSFKKDSLQLISLACSLHTSLCSPHLPRIIAFIVSKRLKDPASSGDSSVRDACKDAVAALAGLYLKSESSVGVFVRPLIEAMGDQNKGVQMGAAMCLGKVVENAAAGRSLAQVGAINPQTLDLLLQGIHECLGSSDWATRKAAAEALSALASHSRDMVEDSASSTVAVLEGCRFDKIKPARDSIMEALQLWKNIAENDDIADKNPDSNDENNQLKKNEKNDHKNPARDVVKEPSAKSTSNDDSAAKTKGSSILEKAVVILKKKPPALSDQELNPEFFQKLERRNSVEVVMPHRHQKSAGENHVEEVGSDPKELSEQPDHDQSVDANGSSRLRDNNTNPSRGLGETMTGRGSKSRTLTDDDRTDPSQRESCSTNGGSFNSNKGNWIAIQRQLLQLERQQAHLMSMLQEFMGGSHDGMVTLENRVRGLERVVEDMVQNLSISSARRGASYPLGFDASSGRKFNGFGDYSNSKFGRNGGDGRGLLGERFSQTEGSTSSLRGRITPWRSDASGAWDVTLFNSSRNGQAGFRRGFNGASLDGRLARPEHEGDNAAGRKAWDKGAVPVRHGEGPSARSVWQASKDEATLEAIRVAGDDGVNSRMARVAIPERIPEAIGEDNAVREQDPVWMAWTNAMDALQVGDSDSAYAEVLSTGDDFLLVKLMDRTGPVIDQLTAEVASEVFHAIAQFLPEQNLTEVSLSWVQQLSELELDAGADAVDLPLEIKKEVLLSLHELSSAADPSEDWEGGAIPEQLLLQLASSWGIDLQHLEK</sequence>
<accession>A0ACB9MCB0</accession>
<name>A0ACB9MCB0_9MYRT</name>
<gene>
    <name evidence="1" type="ORF">MLD38_035265</name>
</gene>
<evidence type="ECO:0000313" key="1">
    <source>
        <dbReference type="EMBL" id="KAI4321943.1"/>
    </source>
</evidence>
<evidence type="ECO:0000313" key="2">
    <source>
        <dbReference type="Proteomes" id="UP001057402"/>
    </source>
</evidence>
<proteinExistence type="predicted"/>